<feature type="transmembrane region" description="Helical" evidence="1">
    <location>
        <begin position="6"/>
        <end position="23"/>
    </location>
</feature>
<protein>
    <submittedName>
        <fullName evidence="2">Uncharacterized protein</fullName>
    </submittedName>
</protein>
<sequence length="81" mass="9191">MDTWIRPALILGAVAVLITLNVLEFRAKRRADRAALDRWPQTDSPQAWLARRRHETLQNIEQVLHIVSTVLIAILIAVLTA</sequence>
<dbReference type="AlphaFoldDB" id="A0A934TKZ7"/>
<keyword evidence="3" id="KW-1185">Reference proteome</keyword>
<name>A0A934TKZ7_9RHOB</name>
<dbReference type="Proteomes" id="UP000706333">
    <property type="component" value="Unassembled WGS sequence"/>
</dbReference>
<dbReference type="EMBL" id="NHSD01000271">
    <property type="protein sequence ID" value="MBK5927742.1"/>
    <property type="molecule type" value="Genomic_DNA"/>
</dbReference>
<dbReference type="RefSeq" id="WP_201157495.1">
    <property type="nucleotide sequence ID" value="NZ_NHSD01000271.1"/>
</dbReference>
<gene>
    <name evidence="2" type="ORF">CCR87_10450</name>
</gene>
<comment type="caution">
    <text evidence="2">The sequence shown here is derived from an EMBL/GenBank/DDBJ whole genome shotgun (WGS) entry which is preliminary data.</text>
</comment>
<keyword evidence="1" id="KW-0472">Membrane</keyword>
<reference evidence="2" key="1">
    <citation type="submission" date="2017-05" db="EMBL/GenBank/DDBJ databases">
        <authorList>
            <person name="Imhoff J.F."/>
            <person name="Rahn T."/>
            <person name="Kuenzel S."/>
            <person name="Neulinger S.C."/>
        </authorList>
    </citation>
    <scope>NUCLEOTIDE SEQUENCE</scope>
    <source>
        <strain evidence="2">LMG 28126</strain>
    </source>
</reference>
<feature type="transmembrane region" description="Helical" evidence="1">
    <location>
        <begin position="62"/>
        <end position="80"/>
    </location>
</feature>
<evidence type="ECO:0000313" key="2">
    <source>
        <dbReference type="EMBL" id="MBK5927742.1"/>
    </source>
</evidence>
<evidence type="ECO:0000313" key="3">
    <source>
        <dbReference type="Proteomes" id="UP000706333"/>
    </source>
</evidence>
<accession>A0A934TKZ7</accession>
<evidence type="ECO:0000256" key="1">
    <source>
        <dbReference type="SAM" id="Phobius"/>
    </source>
</evidence>
<proteinExistence type="predicted"/>
<organism evidence="2 3">
    <name type="scientific">Rhodobaculum claviforme</name>
    <dbReference type="NCBI Taxonomy" id="1549854"/>
    <lineage>
        <taxon>Bacteria</taxon>
        <taxon>Pseudomonadati</taxon>
        <taxon>Pseudomonadota</taxon>
        <taxon>Alphaproteobacteria</taxon>
        <taxon>Rhodobacterales</taxon>
        <taxon>Paracoccaceae</taxon>
        <taxon>Rhodobaculum</taxon>
    </lineage>
</organism>
<keyword evidence="1" id="KW-1133">Transmembrane helix</keyword>
<reference evidence="2" key="2">
    <citation type="journal article" date="2020" name="Microorganisms">
        <title>Osmotic Adaptation and Compatible Solute Biosynthesis of Phototrophic Bacteria as Revealed from Genome Analyses.</title>
        <authorList>
            <person name="Imhoff J.F."/>
            <person name="Rahn T."/>
            <person name="Kunzel S."/>
            <person name="Keller A."/>
            <person name="Neulinger S.C."/>
        </authorList>
    </citation>
    <scope>NUCLEOTIDE SEQUENCE</scope>
    <source>
        <strain evidence="2">LMG 28126</strain>
    </source>
</reference>
<keyword evidence="1" id="KW-0812">Transmembrane</keyword>